<comment type="caution">
    <text evidence="1">The sequence shown here is derived from an EMBL/GenBank/DDBJ whole genome shotgun (WGS) entry which is preliminary data.</text>
</comment>
<sequence length="94" mass="10991">MKRERLWCQFAISLADLGNGVTFRAKTSYIEYHFNKTSAFLGATFRLEFSSTSCKGDLMLVTSRDTDNFFKLSLEEKNKIAFNYRLGDRDLKWK</sequence>
<proteinExistence type="predicted"/>
<dbReference type="AlphaFoldDB" id="A0A9X0A7N5"/>
<gene>
    <name evidence="1" type="ORF">OS493_008327</name>
</gene>
<evidence type="ECO:0000313" key="1">
    <source>
        <dbReference type="EMBL" id="KAJ7393039.1"/>
    </source>
</evidence>
<organism evidence="1 2">
    <name type="scientific">Desmophyllum pertusum</name>
    <dbReference type="NCBI Taxonomy" id="174260"/>
    <lineage>
        <taxon>Eukaryota</taxon>
        <taxon>Metazoa</taxon>
        <taxon>Cnidaria</taxon>
        <taxon>Anthozoa</taxon>
        <taxon>Hexacorallia</taxon>
        <taxon>Scleractinia</taxon>
        <taxon>Caryophylliina</taxon>
        <taxon>Caryophylliidae</taxon>
        <taxon>Desmophyllum</taxon>
    </lineage>
</organism>
<name>A0A9X0A7N5_9CNID</name>
<dbReference type="Proteomes" id="UP001163046">
    <property type="component" value="Unassembled WGS sequence"/>
</dbReference>
<dbReference type="EMBL" id="MU825399">
    <property type="protein sequence ID" value="KAJ7393039.1"/>
    <property type="molecule type" value="Genomic_DNA"/>
</dbReference>
<reference evidence="1" key="1">
    <citation type="submission" date="2023-01" db="EMBL/GenBank/DDBJ databases">
        <title>Genome assembly of the deep-sea coral Lophelia pertusa.</title>
        <authorList>
            <person name="Herrera S."/>
            <person name="Cordes E."/>
        </authorList>
    </citation>
    <scope>NUCLEOTIDE SEQUENCE</scope>
    <source>
        <strain evidence="1">USNM1676648</strain>
        <tissue evidence="1">Polyp</tissue>
    </source>
</reference>
<dbReference type="InterPro" id="IPR013320">
    <property type="entry name" value="ConA-like_dom_sf"/>
</dbReference>
<protein>
    <submittedName>
        <fullName evidence="1">Uncharacterized protein</fullName>
    </submittedName>
</protein>
<accession>A0A9X0A7N5</accession>
<dbReference type="SUPFAM" id="SSF49899">
    <property type="entry name" value="Concanavalin A-like lectins/glucanases"/>
    <property type="match status" value="1"/>
</dbReference>
<evidence type="ECO:0000313" key="2">
    <source>
        <dbReference type="Proteomes" id="UP001163046"/>
    </source>
</evidence>
<keyword evidence="2" id="KW-1185">Reference proteome</keyword>
<dbReference type="Gene3D" id="2.60.120.200">
    <property type="match status" value="1"/>
</dbReference>